<accession>A0A0P0VMS5</accession>
<proteinExistence type="predicted"/>
<dbReference type="EMBL" id="AP014958">
    <property type="protein sequence ID" value="BAS80218.1"/>
    <property type="molecule type" value="Genomic_DNA"/>
</dbReference>
<sequence>MDGTVTAAVESLQGNAWARIDEDTRRHDANDAAARRHGGLAAMAAAASVEPVKRVVERGAKWLAARDLPLVPTLAAGGARPLVEIANLGIDQNIGCS</sequence>
<dbReference type="AlphaFoldDB" id="A0A0P0VMS5"/>
<organism evidence="1 2">
    <name type="scientific">Oryza sativa subsp. japonica</name>
    <name type="common">Rice</name>
    <dbReference type="NCBI Taxonomy" id="39947"/>
    <lineage>
        <taxon>Eukaryota</taxon>
        <taxon>Viridiplantae</taxon>
        <taxon>Streptophyta</taxon>
        <taxon>Embryophyta</taxon>
        <taxon>Tracheophyta</taxon>
        <taxon>Spermatophyta</taxon>
        <taxon>Magnoliopsida</taxon>
        <taxon>Liliopsida</taxon>
        <taxon>Poales</taxon>
        <taxon>Poaceae</taxon>
        <taxon>BOP clade</taxon>
        <taxon>Oryzoideae</taxon>
        <taxon>Oryzeae</taxon>
        <taxon>Oryzinae</taxon>
        <taxon>Oryza</taxon>
        <taxon>Oryza sativa</taxon>
    </lineage>
</organism>
<evidence type="ECO:0000313" key="2">
    <source>
        <dbReference type="Proteomes" id="UP000059680"/>
    </source>
</evidence>
<reference evidence="2" key="1">
    <citation type="journal article" date="2005" name="Nature">
        <title>The map-based sequence of the rice genome.</title>
        <authorList>
            <consortium name="International rice genome sequencing project (IRGSP)"/>
            <person name="Matsumoto T."/>
            <person name="Wu J."/>
            <person name="Kanamori H."/>
            <person name="Katayose Y."/>
            <person name="Fujisawa M."/>
            <person name="Namiki N."/>
            <person name="Mizuno H."/>
            <person name="Yamamoto K."/>
            <person name="Antonio B.A."/>
            <person name="Baba T."/>
            <person name="Sakata K."/>
            <person name="Nagamura Y."/>
            <person name="Aoki H."/>
            <person name="Arikawa K."/>
            <person name="Arita K."/>
            <person name="Bito T."/>
            <person name="Chiden Y."/>
            <person name="Fujitsuka N."/>
            <person name="Fukunaka R."/>
            <person name="Hamada M."/>
            <person name="Harada C."/>
            <person name="Hayashi A."/>
            <person name="Hijishita S."/>
            <person name="Honda M."/>
            <person name="Hosokawa S."/>
            <person name="Ichikawa Y."/>
            <person name="Idonuma A."/>
            <person name="Iijima M."/>
            <person name="Ikeda M."/>
            <person name="Ikeno M."/>
            <person name="Ito K."/>
            <person name="Ito S."/>
            <person name="Ito T."/>
            <person name="Ito Y."/>
            <person name="Ito Y."/>
            <person name="Iwabuchi A."/>
            <person name="Kamiya K."/>
            <person name="Karasawa W."/>
            <person name="Kurita K."/>
            <person name="Katagiri S."/>
            <person name="Kikuta A."/>
            <person name="Kobayashi H."/>
            <person name="Kobayashi N."/>
            <person name="Machita K."/>
            <person name="Maehara T."/>
            <person name="Masukawa M."/>
            <person name="Mizubayashi T."/>
            <person name="Mukai Y."/>
            <person name="Nagasaki H."/>
            <person name="Nagata Y."/>
            <person name="Naito S."/>
            <person name="Nakashima M."/>
            <person name="Nakama Y."/>
            <person name="Nakamichi Y."/>
            <person name="Nakamura M."/>
            <person name="Meguro A."/>
            <person name="Negishi M."/>
            <person name="Ohta I."/>
            <person name="Ohta T."/>
            <person name="Okamoto M."/>
            <person name="Ono N."/>
            <person name="Saji S."/>
            <person name="Sakaguchi M."/>
            <person name="Sakai K."/>
            <person name="Shibata M."/>
            <person name="Shimokawa T."/>
            <person name="Song J."/>
            <person name="Takazaki Y."/>
            <person name="Terasawa K."/>
            <person name="Tsugane M."/>
            <person name="Tsuji K."/>
            <person name="Ueda S."/>
            <person name="Waki K."/>
            <person name="Yamagata H."/>
            <person name="Yamamoto M."/>
            <person name="Yamamoto S."/>
            <person name="Yamane H."/>
            <person name="Yoshiki S."/>
            <person name="Yoshihara R."/>
            <person name="Yukawa K."/>
            <person name="Zhong H."/>
            <person name="Yano M."/>
            <person name="Yuan Q."/>
            <person name="Ouyang S."/>
            <person name="Liu J."/>
            <person name="Jones K.M."/>
            <person name="Gansberger K."/>
            <person name="Moffat K."/>
            <person name="Hill J."/>
            <person name="Bera J."/>
            <person name="Fadrosh D."/>
            <person name="Jin S."/>
            <person name="Johri S."/>
            <person name="Kim M."/>
            <person name="Overton L."/>
            <person name="Reardon M."/>
            <person name="Tsitrin T."/>
            <person name="Vuong H."/>
            <person name="Weaver B."/>
            <person name="Ciecko A."/>
            <person name="Tallon L."/>
            <person name="Jackson J."/>
            <person name="Pai G."/>
            <person name="Aken S.V."/>
            <person name="Utterback T."/>
            <person name="Reidmuller S."/>
            <person name="Feldblyum T."/>
            <person name="Hsiao J."/>
            <person name="Zismann V."/>
            <person name="Iobst S."/>
            <person name="de Vazeille A.R."/>
            <person name="Buell C.R."/>
            <person name="Ying K."/>
            <person name="Li Y."/>
            <person name="Lu T."/>
            <person name="Huang Y."/>
            <person name="Zhao Q."/>
            <person name="Feng Q."/>
            <person name="Zhang L."/>
            <person name="Zhu J."/>
            <person name="Weng Q."/>
            <person name="Mu J."/>
            <person name="Lu Y."/>
            <person name="Fan D."/>
            <person name="Liu Y."/>
            <person name="Guan J."/>
            <person name="Zhang Y."/>
            <person name="Yu S."/>
            <person name="Liu X."/>
            <person name="Zhang Y."/>
            <person name="Hong G."/>
            <person name="Han B."/>
            <person name="Choisne N."/>
            <person name="Demange N."/>
            <person name="Orjeda G."/>
            <person name="Samain S."/>
            <person name="Cattolico L."/>
            <person name="Pelletier E."/>
            <person name="Couloux A."/>
            <person name="Segurens B."/>
            <person name="Wincker P."/>
            <person name="D'Hont A."/>
            <person name="Scarpelli C."/>
            <person name="Weissenbach J."/>
            <person name="Salanoubat M."/>
            <person name="Quetier F."/>
            <person name="Yu Y."/>
            <person name="Kim H.R."/>
            <person name="Rambo T."/>
            <person name="Currie J."/>
            <person name="Collura K."/>
            <person name="Luo M."/>
            <person name="Yang T."/>
            <person name="Ammiraju J.S.S."/>
            <person name="Engler F."/>
            <person name="Soderlund C."/>
            <person name="Wing R.A."/>
            <person name="Palmer L.E."/>
            <person name="de la Bastide M."/>
            <person name="Spiegel L."/>
            <person name="Nascimento L."/>
            <person name="Zutavern T."/>
            <person name="O'Shaughnessy A."/>
            <person name="Dike S."/>
            <person name="Dedhia N."/>
            <person name="Preston R."/>
            <person name="Balija V."/>
            <person name="McCombie W.R."/>
            <person name="Chow T."/>
            <person name="Chen H."/>
            <person name="Chung M."/>
            <person name="Chen C."/>
            <person name="Shaw J."/>
            <person name="Wu H."/>
            <person name="Hsiao K."/>
            <person name="Chao Y."/>
            <person name="Chu M."/>
            <person name="Cheng C."/>
            <person name="Hour A."/>
            <person name="Lee P."/>
            <person name="Lin S."/>
            <person name="Lin Y."/>
            <person name="Liou J."/>
            <person name="Liu S."/>
            <person name="Hsing Y."/>
            <person name="Raghuvanshi S."/>
            <person name="Mohanty A."/>
            <person name="Bharti A.K."/>
            <person name="Gaur A."/>
            <person name="Gupta V."/>
            <person name="Kumar D."/>
            <person name="Ravi V."/>
            <person name="Vij S."/>
            <person name="Kapur A."/>
            <person name="Khurana P."/>
            <person name="Khurana P."/>
            <person name="Khurana J.P."/>
            <person name="Tyagi A.K."/>
            <person name="Gaikwad K."/>
            <person name="Singh A."/>
            <person name="Dalal V."/>
            <person name="Srivastava S."/>
            <person name="Dixit A."/>
            <person name="Pal A.K."/>
            <person name="Ghazi I.A."/>
            <person name="Yadav M."/>
            <person name="Pandit A."/>
            <person name="Bhargava A."/>
            <person name="Sureshbabu K."/>
            <person name="Batra K."/>
            <person name="Sharma T.R."/>
            <person name="Mohapatra T."/>
            <person name="Singh N.K."/>
            <person name="Messing J."/>
            <person name="Nelson A.B."/>
            <person name="Fuks G."/>
            <person name="Kavchok S."/>
            <person name="Keizer G."/>
            <person name="Linton E."/>
            <person name="Llaca V."/>
            <person name="Song R."/>
            <person name="Tanyolac B."/>
            <person name="Young S."/>
            <person name="Ho-Il K."/>
            <person name="Hahn J.H."/>
            <person name="Sangsakoo G."/>
            <person name="Vanavichit A."/>
            <person name="de Mattos Luiz.A.T."/>
            <person name="Zimmer P.D."/>
            <person name="Malone G."/>
            <person name="Dellagostin O."/>
            <person name="de Oliveira A.C."/>
            <person name="Bevan M."/>
            <person name="Bancroft I."/>
            <person name="Minx P."/>
            <person name="Cordum H."/>
            <person name="Wilson R."/>
            <person name="Cheng Z."/>
            <person name="Jin W."/>
            <person name="Jiang J."/>
            <person name="Leong S.A."/>
            <person name="Iwama H."/>
            <person name="Gojobori T."/>
            <person name="Itoh T."/>
            <person name="Niimura Y."/>
            <person name="Fujii Y."/>
            <person name="Habara T."/>
            <person name="Sakai H."/>
            <person name="Sato Y."/>
            <person name="Wilson G."/>
            <person name="Kumar K."/>
            <person name="McCouch S."/>
            <person name="Juretic N."/>
            <person name="Hoen D."/>
            <person name="Wright S."/>
            <person name="Bruskiewich R."/>
            <person name="Bureau T."/>
            <person name="Miyao A."/>
            <person name="Hirochika H."/>
            <person name="Nishikawa T."/>
            <person name="Kadowaki K."/>
            <person name="Sugiura M."/>
            <person name="Burr B."/>
            <person name="Sasaki T."/>
        </authorList>
    </citation>
    <scope>NUCLEOTIDE SEQUENCE [LARGE SCALE GENOMIC DNA]</scope>
    <source>
        <strain evidence="2">cv. Nipponbare</strain>
    </source>
</reference>
<evidence type="ECO:0000313" key="1">
    <source>
        <dbReference type="EMBL" id="BAS80218.1"/>
    </source>
</evidence>
<dbReference type="Proteomes" id="UP000059680">
    <property type="component" value="Chromosome 2"/>
</dbReference>
<dbReference type="InParanoid" id="A0A0P0VMS5"/>
<keyword evidence="2" id="KW-1185">Reference proteome</keyword>
<reference evidence="1 2" key="2">
    <citation type="journal article" date="2013" name="Plant Cell Physiol.">
        <title>Rice Annotation Project Database (RAP-DB): an integrative and interactive database for rice genomics.</title>
        <authorList>
            <person name="Sakai H."/>
            <person name="Lee S.S."/>
            <person name="Tanaka T."/>
            <person name="Numa H."/>
            <person name="Kim J."/>
            <person name="Kawahara Y."/>
            <person name="Wakimoto H."/>
            <person name="Yang C.C."/>
            <person name="Iwamoto M."/>
            <person name="Abe T."/>
            <person name="Yamada Y."/>
            <person name="Muto A."/>
            <person name="Inokuchi H."/>
            <person name="Ikemura T."/>
            <person name="Matsumoto T."/>
            <person name="Sasaki T."/>
            <person name="Itoh T."/>
        </authorList>
    </citation>
    <scope>NUCLEOTIDE SEQUENCE [LARGE SCALE GENOMIC DNA]</scope>
    <source>
        <strain evidence="2">cv. Nipponbare</strain>
    </source>
</reference>
<gene>
    <name evidence="1" type="ordered locus">Os02g0669233</name>
    <name evidence="1" type="ORF">OSNPB_020669233</name>
</gene>
<name>A0A0P0VMS5_ORYSJ</name>
<reference evidence="1 2" key="3">
    <citation type="journal article" date="2013" name="Rice">
        <title>Improvement of the Oryza sativa Nipponbare reference genome using next generation sequence and optical map data.</title>
        <authorList>
            <person name="Kawahara Y."/>
            <person name="de la Bastide M."/>
            <person name="Hamilton J.P."/>
            <person name="Kanamori H."/>
            <person name="McCombie W.R."/>
            <person name="Ouyang S."/>
            <person name="Schwartz D.C."/>
            <person name="Tanaka T."/>
            <person name="Wu J."/>
            <person name="Zhou S."/>
            <person name="Childs K.L."/>
            <person name="Davidson R.M."/>
            <person name="Lin H."/>
            <person name="Quesada-Ocampo L."/>
            <person name="Vaillancourt B."/>
            <person name="Sakai H."/>
            <person name="Lee S.S."/>
            <person name="Kim J."/>
            <person name="Numa H."/>
            <person name="Itoh T."/>
            <person name="Buell C.R."/>
            <person name="Matsumoto T."/>
        </authorList>
    </citation>
    <scope>NUCLEOTIDE SEQUENCE [LARGE SCALE GENOMIC DNA]</scope>
    <source>
        <strain evidence="2">cv. Nipponbare</strain>
    </source>
</reference>
<protein>
    <submittedName>
        <fullName evidence="1">Os02g0669233 protein</fullName>
    </submittedName>
</protein>
<dbReference type="PaxDb" id="39947-A0A0P0VMS5"/>